<evidence type="ECO:0000256" key="1">
    <source>
        <dbReference type="ARBA" id="ARBA00004316"/>
    </source>
</evidence>
<feature type="compositionally biased region" description="Basic and acidic residues" evidence="4">
    <location>
        <begin position="80"/>
        <end position="106"/>
    </location>
</feature>
<dbReference type="InterPro" id="IPR036034">
    <property type="entry name" value="PDZ_sf"/>
</dbReference>
<dbReference type="SUPFAM" id="SSF50156">
    <property type="entry name" value="PDZ domain-like"/>
    <property type="match status" value="1"/>
</dbReference>
<proteinExistence type="predicted"/>
<dbReference type="Gene3D" id="2.30.42.10">
    <property type="match status" value="1"/>
</dbReference>
<dbReference type="InterPro" id="IPR001478">
    <property type="entry name" value="PDZ"/>
</dbReference>
<dbReference type="Proteomes" id="UP000694865">
    <property type="component" value="Unplaced"/>
</dbReference>
<dbReference type="PANTHER" id="PTHR23116">
    <property type="entry name" value="PDZ DOMAIN CONTAINING WHIRLIN AND HARMONIN-RELATED"/>
    <property type="match status" value="1"/>
</dbReference>
<dbReference type="GeneID" id="100376478"/>
<evidence type="ECO:0000259" key="5">
    <source>
        <dbReference type="PROSITE" id="PS50106"/>
    </source>
</evidence>
<protein>
    <submittedName>
        <fullName evidence="7">Harmonin-like</fullName>
    </submittedName>
</protein>
<dbReference type="PANTHER" id="PTHR23116:SF36">
    <property type="entry name" value="HARMONIN"/>
    <property type="match status" value="1"/>
</dbReference>
<dbReference type="Pfam" id="PF00595">
    <property type="entry name" value="PDZ"/>
    <property type="match status" value="1"/>
</dbReference>
<gene>
    <name evidence="7" type="primary">LOC100376478</name>
</gene>
<sequence>MVLKSSKQLTIHLKEGAAAESGFDIYAKPQRSVRPQRDQQEQEELMKLRQLALEREREKQQRLDIERAEAEKLQKEELLKHQRLEVEHPPQQKQEKTNIENEERWRRVSRTSVDTDKESEMIAQELLEVSLHQEQIEHQKSLSLQDQWNAEREEIERQMEIESKRTVLPQETDAQNFTSTMKVHLTSESYAKNRQTRDDTDSQFNARKLFTDREIGGREIRVLKIKKDGPLEILIEGGLDSPIGKCVVSEVYEGGAAWRHGGLFKGDQIMMVDGKKTADAKLAEAEEILKDAMKNTDGTGTLELVIALAPPKNYEDEITFF</sequence>
<evidence type="ECO:0000313" key="7">
    <source>
        <dbReference type="RefSeq" id="XP_006819167.1"/>
    </source>
</evidence>
<accession>A0ABM0MGM6</accession>
<evidence type="ECO:0000256" key="4">
    <source>
        <dbReference type="SAM" id="MobiDB-lite"/>
    </source>
</evidence>
<dbReference type="PROSITE" id="PS50106">
    <property type="entry name" value="PDZ"/>
    <property type="match status" value="1"/>
</dbReference>
<dbReference type="SMART" id="SM00228">
    <property type="entry name" value="PDZ"/>
    <property type="match status" value="1"/>
</dbReference>
<dbReference type="CDD" id="cd06739">
    <property type="entry name" value="PDZ3_harmonin"/>
    <property type="match status" value="1"/>
</dbReference>
<dbReference type="RefSeq" id="XP_006819167.1">
    <property type="nucleotide sequence ID" value="XM_006819104.1"/>
</dbReference>
<evidence type="ECO:0000256" key="2">
    <source>
        <dbReference type="ARBA" id="ARBA00022737"/>
    </source>
</evidence>
<organism evidence="6 7">
    <name type="scientific">Saccoglossus kowalevskii</name>
    <name type="common">Acorn worm</name>
    <dbReference type="NCBI Taxonomy" id="10224"/>
    <lineage>
        <taxon>Eukaryota</taxon>
        <taxon>Metazoa</taxon>
        <taxon>Hemichordata</taxon>
        <taxon>Enteropneusta</taxon>
        <taxon>Harrimaniidae</taxon>
        <taxon>Saccoglossus</taxon>
    </lineage>
</organism>
<feature type="domain" description="PDZ" evidence="5">
    <location>
        <begin position="219"/>
        <end position="292"/>
    </location>
</feature>
<keyword evidence="6" id="KW-1185">Reference proteome</keyword>
<keyword evidence="3" id="KW-0966">Cell projection</keyword>
<keyword evidence="2" id="KW-0677">Repeat</keyword>
<dbReference type="InterPro" id="IPR051844">
    <property type="entry name" value="USH2_Complex_Protein"/>
</dbReference>
<name>A0ABM0MGM6_SACKO</name>
<feature type="region of interest" description="Disordered" evidence="4">
    <location>
        <begin position="80"/>
        <end position="112"/>
    </location>
</feature>
<evidence type="ECO:0000313" key="6">
    <source>
        <dbReference type="Proteomes" id="UP000694865"/>
    </source>
</evidence>
<reference evidence="7" key="1">
    <citation type="submission" date="2025-08" db="UniProtKB">
        <authorList>
            <consortium name="RefSeq"/>
        </authorList>
    </citation>
    <scope>IDENTIFICATION</scope>
    <source>
        <tissue evidence="7">Testes</tissue>
    </source>
</reference>
<evidence type="ECO:0000256" key="3">
    <source>
        <dbReference type="ARBA" id="ARBA00023273"/>
    </source>
</evidence>
<comment type="subcellular location">
    <subcellularLocation>
        <location evidence="1">Cell projection</location>
    </subcellularLocation>
</comment>